<dbReference type="OrthoDB" id="283948at2"/>
<evidence type="ECO:0000313" key="2">
    <source>
        <dbReference type="Proteomes" id="UP000094936"/>
    </source>
</evidence>
<evidence type="ECO:0000313" key="1">
    <source>
        <dbReference type="EMBL" id="ODA31587.1"/>
    </source>
</evidence>
<sequence>MSLVLQALSDNLQVEVWEAASSAPSWQRANILAAAYLPDGRVSSLAHWTLAGRDHLLLLAYQHQFGDAISVESRCCHCNSKNQLNFGASQLLAMASPELSAAWDHRSQTLNTGAYVSRFTEINIEGMACQFRLPTVGDVSAMGDDRFTAADSDSHHLFRFAEQVVEPDNFRQLRQAFAERADSELAWMSLFESLEAGILASEPLSVISIEASCNECGTITSHQFDIASQFWAQLSADVERQLWDVHLLASKYGWSSQDILSMSPARRRRHIAMIIE</sequence>
<reference evidence="1 2" key="1">
    <citation type="submission" date="2016-05" db="EMBL/GenBank/DDBJ databases">
        <title>Genomic Taxonomy of the Vibrionaceae.</title>
        <authorList>
            <person name="Gomez-Gil B."/>
            <person name="Enciso-Ibarra J."/>
        </authorList>
    </citation>
    <scope>NUCLEOTIDE SEQUENCE [LARGE SCALE GENOMIC DNA]</scope>
    <source>
        <strain evidence="1 2">CAIM 1920</strain>
    </source>
</reference>
<proteinExistence type="predicted"/>
<dbReference type="AlphaFoldDB" id="A0A1C3EEA3"/>
<dbReference type="Proteomes" id="UP000094936">
    <property type="component" value="Unassembled WGS sequence"/>
</dbReference>
<name>A0A1C3EEA3_9GAMM</name>
<comment type="caution">
    <text evidence="1">The sequence shown here is derived from an EMBL/GenBank/DDBJ whole genome shotgun (WGS) entry which is preliminary data.</text>
</comment>
<accession>A0A1C3EEA3</accession>
<dbReference type="STRING" id="1080227.A8L45_16410"/>
<organism evidence="1 2">
    <name type="scientific">Veronia pacifica</name>
    <dbReference type="NCBI Taxonomy" id="1080227"/>
    <lineage>
        <taxon>Bacteria</taxon>
        <taxon>Pseudomonadati</taxon>
        <taxon>Pseudomonadota</taxon>
        <taxon>Gammaproteobacteria</taxon>
        <taxon>Vibrionales</taxon>
        <taxon>Vibrionaceae</taxon>
        <taxon>Veronia</taxon>
    </lineage>
</organism>
<dbReference type="RefSeq" id="WP_068904239.1">
    <property type="nucleotide sequence ID" value="NZ_JBHUIF010000033.1"/>
</dbReference>
<protein>
    <submittedName>
        <fullName evidence="1">Uncharacterized protein</fullName>
    </submittedName>
</protein>
<keyword evidence="2" id="KW-1185">Reference proteome</keyword>
<dbReference type="EMBL" id="LYBM01000033">
    <property type="protein sequence ID" value="ODA31587.1"/>
    <property type="molecule type" value="Genomic_DNA"/>
</dbReference>
<gene>
    <name evidence="1" type="ORF">A8L45_16410</name>
</gene>